<evidence type="ECO:0000313" key="4">
    <source>
        <dbReference type="Proteomes" id="UP001341840"/>
    </source>
</evidence>
<accession>A0ABU6S541</accession>
<evidence type="ECO:0000313" key="3">
    <source>
        <dbReference type="EMBL" id="MED6131417.1"/>
    </source>
</evidence>
<protein>
    <recommendedName>
        <fullName evidence="2">PB1-like domain-containing protein</fullName>
    </recommendedName>
</protein>
<organism evidence="3 4">
    <name type="scientific">Stylosanthes scabra</name>
    <dbReference type="NCBI Taxonomy" id="79078"/>
    <lineage>
        <taxon>Eukaryota</taxon>
        <taxon>Viridiplantae</taxon>
        <taxon>Streptophyta</taxon>
        <taxon>Embryophyta</taxon>
        <taxon>Tracheophyta</taxon>
        <taxon>Spermatophyta</taxon>
        <taxon>Magnoliopsida</taxon>
        <taxon>eudicotyledons</taxon>
        <taxon>Gunneridae</taxon>
        <taxon>Pentapetalae</taxon>
        <taxon>rosids</taxon>
        <taxon>fabids</taxon>
        <taxon>Fabales</taxon>
        <taxon>Fabaceae</taxon>
        <taxon>Papilionoideae</taxon>
        <taxon>50 kb inversion clade</taxon>
        <taxon>dalbergioids sensu lato</taxon>
        <taxon>Dalbergieae</taxon>
        <taxon>Pterocarpus clade</taxon>
        <taxon>Stylosanthes</taxon>
    </lineage>
</organism>
<name>A0ABU6S541_9FABA</name>
<keyword evidence="4" id="KW-1185">Reference proteome</keyword>
<feature type="compositionally biased region" description="Basic residues" evidence="1">
    <location>
        <begin position="157"/>
        <end position="173"/>
    </location>
</feature>
<dbReference type="Proteomes" id="UP001341840">
    <property type="component" value="Unassembled WGS sequence"/>
</dbReference>
<feature type="compositionally biased region" description="Low complexity" evidence="1">
    <location>
        <begin position="147"/>
        <end position="156"/>
    </location>
</feature>
<dbReference type="InterPro" id="IPR058594">
    <property type="entry name" value="PB1-like_dom_pln"/>
</dbReference>
<proteinExistence type="predicted"/>
<dbReference type="Pfam" id="PF26130">
    <property type="entry name" value="PB1-like"/>
    <property type="match status" value="1"/>
</dbReference>
<reference evidence="3 4" key="1">
    <citation type="journal article" date="2023" name="Plants (Basel)">
        <title>Bridging the Gap: Combining Genomics and Transcriptomics Approaches to Understand Stylosanthes scabra, an Orphan Legume from the Brazilian Caatinga.</title>
        <authorList>
            <person name="Ferreira-Neto J.R.C."/>
            <person name="da Silva M.D."/>
            <person name="Binneck E."/>
            <person name="de Melo N.F."/>
            <person name="da Silva R.H."/>
            <person name="de Melo A.L.T.M."/>
            <person name="Pandolfi V."/>
            <person name="Bustamante F.O."/>
            <person name="Brasileiro-Vidal A.C."/>
            <person name="Benko-Iseppon A.M."/>
        </authorList>
    </citation>
    <scope>NUCLEOTIDE SEQUENCE [LARGE SCALE GENOMIC DNA]</scope>
    <source>
        <tissue evidence="3">Leaves</tissue>
    </source>
</reference>
<evidence type="ECO:0000259" key="2">
    <source>
        <dbReference type="Pfam" id="PF26130"/>
    </source>
</evidence>
<comment type="caution">
    <text evidence="3">The sequence shown here is derived from an EMBL/GenBank/DDBJ whole genome shotgun (WGS) entry which is preliminary data.</text>
</comment>
<dbReference type="EMBL" id="JASCZI010060438">
    <property type="protein sequence ID" value="MED6131417.1"/>
    <property type="molecule type" value="Genomic_DNA"/>
</dbReference>
<evidence type="ECO:0000256" key="1">
    <source>
        <dbReference type="SAM" id="MobiDB-lite"/>
    </source>
</evidence>
<feature type="region of interest" description="Disordered" evidence="1">
    <location>
        <begin position="99"/>
        <end position="174"/>
    </location>
</feature>
<feature type="domain" description="PB1-like" evidence="2">
    <location>
        <begin position="4"/>
        <end position="92"/>
    </location>
</feature>
<sequence>MVHVFNVGGKLCENDNGVLKHVDGMGYRFEVLDVDLLSISVLEEMAKSLGFSSYSAMHWLVPNAANSEFGLRRIKKDSDLIELRNSLVENQYVGCVNMDSDADEKSSSDDSYESAEDEAYKPPPDGYELSNDSDGGGSKKVKKKGTTKIIMTPTKKNFPKKKPRKTPTKKTRKVMGQVITQVKGRMMSPVKEWVGLVMVQRPLL</sequence>
<gene>
    <name evidence="3" type="ORF">PIB30_009897</name>
</gene>